<name>A0ABR9QJA9_9BACI</name>
<comment type="caution">
    <text evidence="1">The sequence shown here is derived from an EMBL/GenBank/DDBJ whole genome shotgun (WGS) entry which is preliminary data.</text>
</comment>
<keyword evidence="2" id="KW-1185">Reference proteome</keyword>
<accession>A0ABR9QJA9</accession>
<reference evidence="1 2" key="1">
    <citation type="submission" date="2020-10" db="EMBL/GenBank/DDBJ databases">
        <title>Bacillus sp. HD4P25, an endophyte from a halophyte.</title>
        <authorList>
            <person name="Sun J.-Q."/>
        </authorList>
    </citation>
    <scope>NUCLEOTIDE SEQUENCE [LARGE SCALE GENOMIC DNA]</scope>
    <source>
        <strain evidence="1 2">YIM 93174</strain>
    </source>
</reference>
<organism evidence="1 2">
    <name type="scientific">Litchfieldia luteola</name>
    <dbReference type="NCBI Taxonomy" id="682179"/>
    <lineage>
        <taxon>Bacteria</taxon>
        <taxon>Bacillati</taxon>
        <taxon>Bacillota</taxon>
        <taxon>Bacilli</taxon>
        <taxon>Bacillales</taxon>
        <taxon>Bacillaceae</taxon>
        <taxon>Litchfieldia</taxon>
    </lineage>
</organism>
<evidence type="ECO:0008006" key="3">
    <source>
        <dbReference type="Google" id="ProtNLM"/>
    </source>
</evidence>
<sequence>MAVVHFLENNSVVLTQLLQNIPSINQDVKIKGRKGKVVNVSQVEENVINVYVELEKLLKNQPVLNDKKKKK</sequence>
<dbReference type="EMBL" id="JADCLJ010000020">
    <property type="protein sequence ID" value="MBE4908588.1"/>
    <property type="molecule type" value="Genomic_DNA"/>
</dbReference>
<gene>
    <name evidence="1" type="ORF">IMZ08_11020</name>
</gene>
<evidence type="ECO:0000313" key="1">
    <source>
        <dbReference type="EMBL" id="MBE4908588.1"/>
    </source>
</evidence>
<evidence type="ECO:0000313" key="2">
    <source>
        <dbReference type="Proteomes" id="UP001516662"/>
    </source>
</evidence>
<dbReference type="RefSeq" id="WP_193536416.1">
    <property type="nucleotide sequence ID" value="NZ_JADCLJ010000020.1"/>
</dbReference>
<dbReference type="Proteomes" id="UP001516662">
    <property type="component" value="Unassembled WGS sequence"/>
</dbReference>
<protein>
    <recommendedName>
        <fullName evidence="3">Preprotein translocase subunit SecA</fullName>
    </recommendedName>
</protein>
<proteinExistence type="predicted"/>